<gene>
    <name evidence="1" type="ORF">ABXR19_01540</name>
</gene>
<evidence type="ECO:0000313" key="2">
    <source>
        <dbReference type="Proteomes" id="UP001549691"/>
    </source>
</evidence>
<keyword evidence="2" id="KW-1185">Reference proteome</keyword>
<accession>A0ABV2TII8</accession>
<dbReference type="Proteomes" id="UP001549691">
    <property type="component" value="Unassembled WGS sequence"/>
</dbReference>
<proteinExistence type="predicted"/>
<organism evidence="1 2">
    <name type="scientific">Uliginosibacterium flavum</name>
    <dbReference type="NCBI Taxonomy" id="1396831"/>
    <lineage>
        <taxon>Bacteria</taxon>
        <taxon>Pseudomonadati</taxon>
        <taxon>Pseudomonadota</taxon>
        <taxon>Betaproteobacteria</taxon>
        <taxon>Rhodocyclales</taxon>
        <taxon>Zoogloeaceae</taxon>
        <taxon>Uliginosibacterium</taxon>
    </lineage>
</organism>
<dbReference type="RefSeq" id="WP_354599310.1">
    <property type="nucleotide sequence ID" value="NZ_JBEWZI010000001.1"/>
</dbReference>
<dbReference type="EMBL" id="JBEWZI010000001">
    <property type="protein sequence ID" value="MET7012852.1"/>
    <property type="molecule type" value="Genomic_DNA"/>
</dbReference>
<protein>
    <submittedName>
        <fullName evidence="1">DUF2971 domain-containing protein</fullName>
    </submittedName>
</protein>
<sequence>MLLYKYRTFEQLEFLLDIIVSERLYCSSYSNLNDPFEGMLFHMKRGFISFRGNFHPASQKSVRAVSPVKDAFILKDEPRVCSLSSDPTDVKLWSFYAAGHTGVTVEIDFDNITDALKVEYEDTLPDYSESGIALLEPKNVLLRKTKAWEYESEYRIINDVAYYPISGRVKRVLIGHKASEDRYCLLKKLLPSHIQLVRTRLDYERVSIVEKR</sequence>
<reference evidence="1 2" key="1">
    <citation type="submission" date="2024-07" db="EMBL/GenBank/DDBJ databases">
        <title>Uliginosibacterium flavum JJ3220;KACC:17644.</title>
        <authorList>
            <person name="Kim M.K."/>
        </authorList>
    </citation>
    <scope>NUCLEOTIDE SEQUENCE [LARGE SCALE GENOMIC DNA]</scope>
    <source>
        <strain evidence="1 2">KACC:17644</strain>
    </source>
</reference>
<comment type="caution">
    <text evidence="1">The sequence shown here is derived from an EMBL/GenBank/DDBJ whole genome shotgun (WGS) entry which is preliminary data.</text>
</comment>
<name>A0ABV2TII8_9RHOO</name>
<evidence type="ECO:0000313" key="1">
    <source>
        <dbReference type="EMBL" id="MET7012852.1"/>
    </source>
</evidence>